<dbReference type="SUPFAM" id="SSF53474">
    <property type="entry name" value="alpha/beta-Hydrolases"/>
    <property type="match status" value="1"/>
</dbReference>
<dbReference type="InterPro" id="IPR029058">
    <property type="entry name" value="AB_hydrolase_fold"/>
</dbReference>
<feature type="active site" evidence="3">
    <location>
        <position position="341"/>
    </location>
</feature>
<feature type="active site" evidence="3">
    <location>
        <position position="187"/>
    </location>
</feature>
<evidence type="ECO:0000259" key="5">
    <source>
        <dbReference type="Pfam" id="PF07859"/>
    </source>
</evidence>
<reference evidence="6" key="1">
    <citation type="submission" date="2025-08" db="UniProtKB">
        <authorList>
            <consortium name="Ensembl"/>
        </authorList>
    </citation>
    <scope>IDENTIFICATION</scope>
</reference>
<dbReference type="Ensembl" id="ENSSMRT00000013130.1">
    <property type="protein sequence ID" value="ENSSMRP00000011276.1"/>
    <property type="gene ID" value="ENSSMRG00000008867.1"/>
</dbReference>
<name>A0A8D0BUD7_SALMN</name>
<dbReference type="PANTHER" id="PTHR48081">
    <property type="entry name" value="AB HYDROLASE SUPERFAMILY PROTEIN C4A8.06C"/>
    <property type="match status" value="1"/>
</dbReference>
<dbReference type="AlphaFoldDB" id="A0A8D0BUD7"/>
<dbReference type="InterPro" id="IPR050300">
    <property type="entry name" value="GDXG_lipolytic_enzyme"/>
</dbReference>
<dbReference type="OMA" id="MGLCSQF"/>
<feature type="active site" evidence="3">
    <location>
        <position position="371"/>
    </location>
</feature>
<dbReference type="PANTHER" id="PTHR48081:SF32">
    <property type="entry name" value="ALPHA_BETA HYDROLASE FOLD-3 DOMAIN-CONTAINING PROTEIN"/>
    <property type="match status" value="1"/>
</dbReference>
<evidence type="ECO:0000256" key="1">
    <source>
        <dbReference type="ARBA" id="ARBA00010515"/>
    </source>
</evidence>
<keyword evidence="4" id="KW-0472">Membrane</keyword>
<dbReference type="Gene3D" id="3.40.50.1820">
    <property type="entry name" value="alpha/beta hydrolase"/>
    <property type="match status" value="1"/>
</dbReference>
<dbReference type="Pfam" id="PF07859">
    <property type="entry name" value="Abhydrolase_3"/>
    <property type="match status" value="2"/>
</dbReference>
<comment type="similarity">
    <text evidence="1">Belongs to the 'GDXG' lipolytic enzyme family.</text>
</comment>
<keyword evidence="2" id="KW-0378">Hydrolase</keyword>
<dbReference type="GeneTree" id="ENSGT00940000164442"/>
<feature type="transmembrane region" description="Helical" evidence="4">
    <location>
        <begin position="7"/>
        <end position="30"/>
    </location>
</feature>
<dbReference type="GO" id="GO:0052689">
    <property type="term" value="F:carboxylic ester hydrolase activity"/>
    <property type="evidence" value="ECO:0007669"/>
    <property type="project" value="InterPro"/>
</dbReference>
<organism evidence="6 7">
    <name type="scientific">Salvator merianae</name>
    <name type="common">Argentine black and white tegu</name>
    <name type="synonym">Tupinambis merianae</name>
    <dbReference type="NCBI Taxonomy" id="96440"/>
    <lineage>
        <taxon>Eukaryota</taxon>
        <taxon>Metazoa</taxon>
        <taxon>Chordata</taxon>
        <taxon>Craniata</taxon>
        <taxon>Vertebrata</taxon>
        <taxon>Euteleostomi</taxon>
        <taxon>Lepidosauria</taxon>
        <taxon>Squamata</taxon>
        <taxon>Bifurcata</taxon>
        <taxon>Unidentata</taxon>
        <taxon>Episquamata</taxon>
        <taxon>Laterata</taxon>
        <taxon>Teiioidea</taxon>
        <taxon>Teiidae</taxon>
        <taxon>Salvator</taxon>
    </lineage>
</organism>
<evidence type="ECO:0000256" key="4">
    <source>
        <dbReference type="SAM" id="Phobius"/>
    </source>
</evidence>
<dbReference type="GO" id="GO:0016020">
    <property type="term" value="C:membrane"/>
    <property type="evidence" value="ECO:0007669"/>
    <property type="project" value="InterPro"/>
</dbReference>
<accession>A0A8D0BUD7</accession>
<dbReference type="InterPro" id="IPR013094">
    <property type="entry name" value="AB_hydrolase_3"/>
</dbReference>
<reference evidence="6" key="2">
    <citation type="submission" date="2025-09" db="UniProtKB">
        <authorList>
            <consortium name="Ensembl"/>
        </authorList>
    </citation>
    <scope>IDENTIFICATION</scope>
</reference>
<sequence length="401" mass="45619">MLLTALFLDLVGLLFIACLVLAIWAVYFHFSKSEVPSGVCQPLKLRFLHIDYILYKMGFFSRYTLVRLGLDGFSPFCDPTLSTRMTFFDGVCVRIYRPKEMPAGLNRGIMFFHGGCGLVGSIDSHDRLCRYISKQSHSVVVSVEYHLAPEYSHPTLFTECQNATVHFMRNAETYGVDPARIILGGDSIGGTVVAHLSQELSKRTELTRIRAQVLLYPFLQALDFHLPSHQQNRCFPIISQEQCIIFAMQYFNKVKSLVDLIVNGSFVSENTKARYSKWVNSDRIPREFKNRNPKEAMSVCSESNPHKLMKQVLGTIFSPLLSDDDVMKDVPEAFILTCEYDIFRDDGILYKQRLEENGVPVSFCNLEDGFHACLVLINHWLISFPSAKNGLDHVVNYIRGL</sequence>
<proteinExistence type="inferred from homology"/>
<keyword evidence="7" id="KW-1185">Reference proteome</keyword>
<dbReference type="PIRSF" id="PIRSF037251">
    <property type="entry name" value="Arylacetamide_deacetylase"/>
    <property type="match status" value="1"/>
</dbReference>
<dbReference type="InterPro" id="IPR017157">
    <property type="entry name" value="Arylacetamide_deacetylase"/>
</dbReference>
<evidence type="ECO:0000256" key="2">
    <source>
        <dbReference type="ARBA" id="ARBA00022801"/>
    </source>
</evidence>
<evidence type="ECO:0000256" key="3">
    <source>
        <dbReference type="PIRSR" id="PIRSR037251-1"/>
    </source>
</evidence>
<feature type="domain" description="Alpha/beta hydrolase fold-3" evidence="5">
    <location>
        <begin position="109"/>
        <end position="255"/>
    </location>
</feature>
<dbReference type="Proteomes" id="UP000694421">
    <property type="component" value="Unplaced"/>
</dbReference>
<keyword evidence="4" id="KW-1133">Transmembrane helix</keyword>
<keyword evidence="4" id="KW-0812">Transmembrane</keyword>
<evidence type="ECO:0000313" key="7">
    <source>
        <dbReference type="Proteomes" id="UP000694421"/>
    </source>
</evidence>
<evidence type="ECO:0000313" key="6">
    <source>
        <dbReference type="Ensembl" id="ENSSMRP00000011276.1"/>
    </source>
</evidence>
<feature type="domain" description="Alpha/beta hydrolase fold-3" evidence="5">
    <location>
        <begin position="315"/>
        <end position="374"/>
    </location>
</feature>
<protein>
    <recommendedName>
        <fullName evidence="5">Alpha/beta hydrolase fold-3 domain-containing protein</fullName>
    </recommendedName>
</protein>